<keyword evidence="2" id="KW-1185">Reference proteome</keyword>
<accession>A0A2N3Y763</accession>
<sequence length="114" mass="12845">MLAMEHPSFVLEQARAQQQHRTLLPPVYLGDFRTALYRAMPNVRYHSCPDDGGIAHLFIIDAGAADSWVVWWQREDGSHTIAEAGPYALRDRINQIAGDWLIHIATTVEIAHIA</sequence>
<dbReference type="Proteomes" id="UP000233786">
    <property type="component" value="Unassembled WGS sequence"/>
</dbReference>
<proteinExistence type="predicted"/>
<protein>
    <submittedName>
        <fullName evidence="1">Uncharacterized protein</fullName>
    </submittedName>
</protein>
<evidence type="ECO:0000313" key="1">
    <source>
        <dbReference type="EMBL" id="PKW18728.1"/>
    </source>
</evidence>
<name>A0A2N3Y763_SACSN</name>
<dbReference type="AlphaFoldDB" id="A0A2N3Y763"/>
<gene>
    <name evidence="1" type="ORF">A8926_6853</name>
</gene>
<reference evidence="1" key="1">
    <citation type="submission" date="2017-12" db="EMBL/GenBank/DDBJ databases">
        <title>Sequencing the genomes of 1000 Actinobacteria strains.</title>
        <authorList>
            <person name="Klenk H.-P."/>
        </authorList>
    </citation>
    <scope>NUCLEOTIDE SEQUENCE [LARGE SCALE GENOMIC DNA]</scope>
    <source>
        <strain evidence="1">DSM 44228</strain>
    </source>
</reference>
<evidence type="ECO:0000313" key="2">
    <source>
        <dbReference type="Proteomes" id="UP000233786"/>
    </source>
</evidence>
<organism evidence="1 2">
    <name type="scientific">Saccharopolyspora spinosa</name>
    <dbReference type="NCBI Taxonomy" id="60894"/>
    <lineage>
        <taxon>Bacteria</taxon>
        <taxon>Bacillati</taxon>
        <taxon>Actinomycetota</taxon>
        <taxon>Actinomycetes</taxon>
        <taxon>Pseudonocardiales</taxon>
        <taxon>Pseudonocardiaceae</taxon>
        <taxon>Saccharopolyspora</taxon>
    </lineage>
</organism>
<dbReference type="RefSeq" id="WP_010310213.1">
    <property type="nucleotide sequence ID" value="NZ_CP061007.1"/>
</dbReference>
<dbReference type="STRING" id="994479.GCA_000194155_04879"/>
<comment type="caution">
    <text evidence="1">The sequence shown here is derived from an EMBL/GenBank/DDBJ whole genome shotgun (WGS) entry which is preliminary data.</text>
</comment>
<dbReference type="EMBL" id="PJNB01000001">
    <property type="protein sequence ID" value="PKW18728.1"/>
    <property type="molecule type" value="Genomic_DNA"/>
</dbReference>